<organism evidence="1 2">
    <name type="scientific">Anoxybacillus andreesenii</name>
    <dbReference type="NCBI Taxonomy" id="1325932"/>
    <lineage>
        <taxon>Bacteria</taxon>
        <taxon>Bacillati</taxon>
        <taxon>Bacillota</taxon>
        <taxon>Bacilli</taxon>
        <taxon>Bacillales</taxon>
        <taxon>Anoxybacillaceae</taxon>
        <taxon>Anoxybacillus</taxon>
    </lineage>
</organism>
<dbReference type="RefSeq" id="WP_307148770.1">
    <property type="nucleotide sequence ID" value="NZ_JAUSTU010000002.1"/>
</dbReference>
<proteinExistence type="predicted"/>
<dbReference type="EMBL" id="JAUSTU010000002">
    <property type="protein sequence ID" value="MDQ0154149.1"/>
    <property type="molecule type" value="Genomic_DNA"/>
</dbReference>
<name>A0ABT9UZM7_9BACL</name>
<keyword evidence="2" id="KW-1185">Reference proteome</keyword>
<evidence type="ECO:0000313" key="2">
    <source>
        <dbReference type="Proteomes" id="UP001231362"/>
    </source>
</evidence>
<protein>
    <submittedName>
        <fullName evidence="1">Uncharacterized protein</fullName>
    </submittedName>
</protein>
<comment type="caution">
    <text evidence="1">The sequence shown here is derived from an EMBL/GenBank/DDBJ whole genome shotgun (WGS) entry which is preliminary data.</text>
</comment>
<gene>
    <name evidence="1" type="ORF">J2S07_000453</name>
</gene>
<sequence length="58" mass="6656">MPQESFFGQFTLDEEAAKKLISSPRTKIRHTNVPNDLKLSKSERIINAERVLNSRKGK</sequence>
<evidence type="ECO:0000313" key="1">
    <source>
        <dbReference type="EMBL" id="MDQ0154149.1"/>
    </source>
</evidence>
<dbReference type="Proteomes" id="UP001231362">
    <property type="component" value="Unassembled WGS sequence"/>
</dbReference>
<accession>A0ABT9UZM7</accession>
<reference evidence="1 2" key="1">
    <citation type="submission" date="2023-07" db="EMBL/GenBank/DDBJ databases">
        <title>Genomic Encyclopedia of Type Strains, Phase IV (KMG-IV): sequencing the most valuable type-strain genomes for metagenomic binning, comparative biology and taxonomic classification.</title>
        <authorList>
            <person name="Goeker M."/>
        </authorList>
    </citation>
    <scope>NUCLEOTIDE SEQUENCE [LARGE SCALE GENOMIC DNA]</scope>
    <source>
        <strain evidence="1 2">DSM 23948</strain>
    </source>
</reference>